<proteinExistence type="predicted"/>
<organism evidence="1 2">
    <name type="scientific">Peribacillus simplex</name>
    <dbReference type="NCBI Taxonomy" id="1478"/>
    <lineage>
        <taxon>Bacteria</taxon>
        <taxon>Bacillati</taxon>
        <taxon>Bacillota</taxon>
        <taxon>Bacilli</taxon>
        <taxon>Bacillales</taxon>
        <taxon>Bacillaceae</taxon>
        <taxon>Peribacillus</taxon>
    </lineage>
</organism>
<name>A0A8B5Y4N8_9BACI</name>
<protein>
    <submittedName>
        <fullName evidence="1">Uncharacterized protein</fullName>
    </submittedName>
</protein>
<comment type="caution">
    <text evidence="1">The sequence shown here is derived from an EMBL/GenBank/DDBJ whole genome shotgun (WGS) entry which is preliminary data.</text>
</comment>
<evidence type="ECO:0000313" key="2">
    <source>
        <dbReference type="Proteomes" id="UP000317770"/>
    </source>
</evidence>
<sequence length="166" mass="19003">MNDLKTSNNPIYLCQDRSGFINKAITLDTFYQIPVDFVIASLPAHIEPFLHLCKIHPNKPKLIYQIGNAWPIQAGLAPNVMASALINDLPNHIHFISYHQEFDLSVFHPNFSYPGQNIYSFVNCFNAIEAYNSDWQLFESVEKLMPDWTFKSYGGLCRDNRVDGFG</sequence>
<accession>A0A8B5Y4N8</accession>
<dbReference type="EMBL" id="VNKI01000001">
    <property type="protein sequence ID" value="TVX84038.1"/>
    <property type="molecule type" value="Genomic_DNA"/>
</dbReference>
<evidence type="ECO:0000313" key="1">
    <source>
        <dbReference type="EMBL" id="TVX84038.1"/>
    </source>
</evidence>
<dbReference type="RefSeq" id="WP_144476750.1">
    <property type="nucleotide sequence ID" value="NZ_VNKI01000001.1"/>
</dbReference>
<dbReference type="Proteomes" id="UP000317770">
    <property type="component" value="Unassembled WGS sequence"/>
</dbReference>
<dbReference type="AlphaFoldDB" id="A0A8B5Y4N8"/>
<reference evidence="1 2" key="1">
    <citation type="submission" date="2019-07" db="EMBL/GenBank/DDBJ databases">
        <title>Genome assembly of Bacillus simplex strain GGC-P6A.</title>
        <authorList>
            <person name="Jennings M.E."/>
            <person name="Barton H.A."/>
        </authorList>
    </citation>
    <scope>NUCLEOTIDE SEQUENCE [LARGE SCALE GENOMIC DNA]</scope>
    <source>
        <strain evidence="1 2">GGC-P6A</strain>
    </source>
</reference>
<gene>
    <name evidence="1" type="ORF">FQP34_02115</name>
</gene>